<evidence type="ECO:0000313" key="4">
    <source>
        <dbReference type="Proteomes" id="UP000008549"/>
    </source>
</evidence>
<evidence type="ECO:0000256" key="1">
    <source>
        <dbReference type="SAM" id="MobiDB-lite"/>
    </source>
</evidence>
<dbReference type="KEGG" id="cbr:CBG_22822"/>
<dbReference type="AlphaFoldDB" id="A8Y350"/>
<dbReference type="InParanoid" id="A8Y350"/>
<dbReference type="Proteomes" id="UP000008549">
    <property type="component" value="Unassembled WGS sequence"/>
</dbReference>
<feature type="transmembrane region" description="Helical" evidence="2">
    <location>
        <begin position="113"/>
        <end position="131"/>
    </location>
</feature>
<accession>A8Y350</accession>
<keyword evidence="2" id="KW-0812">Transmembrane</keyword>
<dbReference type="EMBL" id="HE600994">
    <property type="protein sequence ID" value="CAP39319.2"/>
    <property type="molecule type" value="Genomic_DNA"/>
</dbReference>
<gene>
    <name evidence="3" type="ORF">CBG22822</name>
    <name evidence="3" type="ORF">CBG_22822</name>
</gene>
<organism evidence="3 4">
    <name type="scientific">Caenorhabditis briggsae</name>
    <dbReference type="NCBI Taxonomy" id="6238"/>
    <lineage>
        <taxon>Eukaryota</taxon>
        <taxon>Metazoa</taxon>
        <taxon>Ecdysozoa</taxon>
        <taxon>Nematoda</taxon>
        <taxon>Chromadorea</taxon>
        <taxon>Rhabditida</taxon>
        <taxon>Rhabditina</taxon>
        <taxon>Rhabditomorpha</taxon>
        <taxon>Rhabditoidea</taxon>
        <taxon>Rhabditidae</taxon>
        <taxon>Peloderinae</taxon>
        <taxon>Caenorhabditis</taxon>
    </lineage>
</organism>
<proteinExistence type="predicted"/>
<reference evidence="3 4" key="2">
    <citation type="journal article" date="2011" name="PLoS Genet.">
        <title>Caenorhabditis briggsae recombinant inbred line genotypes reveal inter-strain incompatibility and the evolution of recombination.</title>
        <authorList>
            <person name="Ross J.A."/>
            <person name="Koboldt D.C."/>
            <person name="Staisch J.E."/>
            <person name="Chamberlin H.M."/>
            <person name="Gupta B.P."/>
            <person name="Miller R.D."/>
            <person name="Baird S.E."/>
            <person name="Haag E.S."/>
        </authorList>
    </citation>
    <scope>NUCLEOTIDE SEQUENCE [LARGE SCALE GENOMIC DNA]</scope>
    <source>
        <strain evidence="3 4">AF16</strain>
    </source>
</reference>
<keyword evidence="2" id="KW-0472">Membrane</keyword>
<reference evidence="3 4" key="1">
    <citation type="journal article" date="2003" name="PLoS Biol.">
        <title>The genome sequence of Caenorhabditis briggsae: a platform for comparative genomics.</title>
        <authorList>
            <person name="Stein L.D."/>
            <person name="Bao Z."/>
            <person name="Blasiar D."/>
            <person name="Blumenthal T."/>
            <person name="Brent M.R."/>
            <person name="Chen N."/>
            <person name="Chinwalla A."/>
            <person name="Clarke L."/>
            <person name="Clee C."/>
            <person name="Coghlan A."/>
            <person name="Coulson A."/>
            <person name="D'Eustachio P."/>
            <person name="Fitch D.H."/>
            <person name="Fulton L.A."/>
            <person name="Fulton R.E."/>
            <person name="Griffiths-Jones S."/>
            <person name="Harris T.W."/>
            <person name="Hillier L.W."/>
            <person name="Kamath R."/>
            <person name="Kuwabara P.E."/>
            <person name="Mardis E.R."/>
            <person name="Marra M.A."/>
            <person name="Miner T.L."/>
            <person name="Minx P."/>
            <person name="Mullikin J.C."/>
            <person name="Plumb R.W."/>
            <person name="Rogers J."/>
            <person name="Schein J.E."/>
            <person name="Sohrmann M."/>
            <person name="Spieth J."/>
            <person name="Stajich J.E."/>
            <person name="Wei C."/>
            <person name="Willey D."/>
            <person name="Wilson R.K."/>
            <person name="Durbin R."/>
            <person name="Waterston R.H."/>
        </authorList>
    </citation>
    <scope>NUCLEOTIDE SEQUENCE [LARGE SCALE GENOMIC DNA]</scope>
    <source>
        <strain evidence="3 4">AF16</strain>
    </source>
</reference>
<evidence type="ECO:0000256" key="2">
    <source>
        <dbReference type="SAM" id="Phobius"/>
    </source>
</evidence>
<keyword evidence="2" id="KW-1133">Transmembrane helix</keyword>
<evidence type="ECO:0000313" key="3">
    <source>
        <dbReference type="EMBL" id="CAP39319.2"/>
    </source>
</evidence>
<dbReference type="HOGENOM" id="CLU_1918927_0_0_1"/>
<dbReference type="RefSeq" id="XP_045097667.1">
    <property type="nucleotide sequence ID" value="XM_045238423.1"/>
</dbReference>
<dbReference type="CTD" id="8580275"/>
<keyword evidence="4" id="KW-1185">Reference proteome</keyword>
<feature type="region of interest" description="Disordered" evidence="1">
    <location>
        <begin position="46"/>
        <end position="71"/>
    </location>
</feature>
<sequence length="132" mass="15247">MRKLNWNEELDRIVRRINYTSLKLQNMENWRFTFISNYTTGSDELKNDPITQAPYPNSTSPGPSILGNSERKFPETATLPKELEDYVEVDGDDYDEDFATGEPLLDSGFSNFLQFWITVLVVFGSCFFLVLN</sequence>
<dbReference type="GeneID" id="8580275"/>
<name>A8Y350_CAEBR</name>
<protein>
    <submittedName>
        <fullName evidence="3">Protein CBG22822</fullName>
    </submittedName>
</protein>